<dbReference type="Proteomes" id="UP000049685">
    <property type="component" value="Unassembled WGS sequence"/>
</dbReference>
<organism evidence="1 2">
    <name type="scientific">Paraclostridium sordellii</name>
    <name type="common">Clostridium sordellii</name>
    <dbReference type="NCBI Taxonomy" id="1505"/>
    <lineage>
        <taxon>Bacteria</taxon>
        <taxon>Bacillati</taxon>
        <taxon>Bacillota</taxon>
        <taxon>Clostridia</taxon>
        <taxon>Peptostreptococcales</taxon>
        <taxon>Peptostreptococcaceae</taxon>
        <taxon>Paraclostridium</taxon>
    </lineage>
</organism>
<dbReference type="RefSeq" id="WP_081012913.1">
    <property type="nucleotide sequence ID" value="NZ_CDNY01000003.1"/>
</dbReference>
<sequence>MYDNNIYNDIYIDKKINLIEVLNDMLIYSKEKPYISKDLNDFIELLKLEKLNDINGFDENNLDNARQNNYVWSMTELEDYIYVGTGRNVLLQYLYRVAPNIDLSLDWIPNKIDNSAEIWRYKKDKSLPWQKVYKATKDSGIDGFRFMIKYESFGVKPCLYAATNGGNVQILKSTNGVNWFKLDSKNLKGSTSRAMTIHNGKLYLATVDQESDDISKLYKPLIYSSSDPELYGWDKIKIGTKKNKNPIGYIYGMVSFNEKLYVATSHYEGMQVWRTNKSDPEKDDWTLILDKGAGDKANQVPLSMGVYKEHLYVGATMELSNITSFITPKGCDVIRIDKNDNWQLIVGGEPLIATKPSVGERGKSLSGLMSGFNNPLNVYAWQIKEHDGKLLIGTLDHGITMEPVLEICIKNKELLRYLLEKRGIKVSPEEIIEQLEITIKKLKEIDYPYGFDLYTSKDGINFKPCIYKGLGNKQNYGSRILYVGDENKLYIGTANPYEGCEVWRERKIKLSNYFDDEFFNSDFFCENIECKCD</sequence>
<evidence type="ECO:0000313" key="2">
    <source>
        <dbReference type="Proteomes" id="UP000049685"/>
    </source>
</evidence>
<proteinExistence type="predicted"/>
<dbReference type="EMBL" id="CDNY01000003">
    <property type="protein sequence ID" value="CEO32312.1"/>
    <property type="molecule type" value="Genomic_DNA"/>
</dbReference>
<evidence type="ECO:0000313" key="1">
    <source>
        <dbReference type="EMBL" id="CEO32312.1"/>
    </source>
</evidence>
<comment type="caution">
    <text evidence="1">The sequence shown here is derived from an EMBL/GenBank/DDBJ whole genome shotgun (WGS) entry which is preliminary data.</text>
</comment>
<name>A0A9P1P9E9_PARSO</name>
<accession>A0A9P1P9E9</accession>
<protein>
    <submittedName>
        <fullName evidence="1">Uncharacterized protein</fullName>
    </submittedName>
</protein>
<gene>
    <name evidence="1" type="ORF">UMC4404_02921</name>
</gene>
<dbReference type="AlphaFoldDB" id="A0A9P1P9E9"/>
<reference evidence="2" key="1">
    <citation type="submission" date="2015-01" db="EMBL/GenBank/DDBJ databases">
        <authorList>
            <person name="Aslett A.Martin."/>
            <person name="De Silva Nishadi"/>
        </authorList>
    </citation>
    <scope>NUCLEOTIDE SEQUENCE [LARGE SCALE GENOMIC DNA]</scope>
    <source>
        <strain evidence="2">UMC4404</strain>
    </source>
</reference>